<dbReference type="InterPro" id="IPR013083">
    <property type="entry name" value="Znf_RING/FYVE/PHD"/>
</dbReference>
<name>A0A914HJM2_GLORO</name>
<dbReference type="InterPro" id="IPR017907">
    <property type="entry name" value="Znf_RING_CS"/>
</dbReference>
<dbReference type="AlphaFoldDB" id="A0A914HJM2"/>
<proteinExistence type="predicted"/>
<evidence type="ECO:0000256" key="1">
    <source>
        <dbReference type="ARBA" id="ARBA00022723"/>
    </source>
</evidence>
<keyword evidence="1" id="KW-0479">Metal-binding</keyword>
<dbReference type="GO" id="GO:0008270">
    <property type="term" value="F:zinc ion binding"/>
    <property type="evidence" value="ECO:0007669"/>
    <property type="project" value="UniProtKB-KW"/>
</dbReference>
<evidence type="ECO:0000256" key="4">
    <source>
        <dbReference type="PROSITE-ProRule" id="PRU00175"/>
    </source>
</evidence>
<feature type="region of interest" description="Disordered" evidence="5">
    <location>
        <begin position="576"/>
        <end position="600"/>
    </location>
</feature>
<evidence type="ECO:0000259" key="6">
    <source>
        <dbReference type="PROSITE" id="PS50089"/>
    </source>
</evidence>
<evidence type="ECO:0000256" key="2">
    <source>
        <dbReference type="ARBA" id="ARBA00022771"/>
    </source>
</evidence>
<dbReference type="InterPro" id="IPR001841">
    <property type="entry name" value="Znf_RING"/>
</dbReference>
<feature type="compositionally biased region" description="Basic and acidic residues" evidence="5">
    <location>
        <begin position="576"/>
        <end position="594"/>
    </location>
</feature>
<sequence>MLFTEPLSFSSLFLQPLSPLPDLLIASASLPPTIMTTSSAVFATSRRETMENVLTVPIAEKPNLMELEKDGRRKAGKTEKGRRHAGEAVLRRKLANRAFLVRVERVGKELGTAGGGRAGGRGRGRALSERVAAEFAPSVPYSLNRRSRWAKLSDGDWLSEVASRGDVPRGGRLRLSLAEADYSLDGSESIRALHSLDAERGLLHSRWGKSGRGAASIGDLISPDGGQQQENREPWCDEAVDDVLFQLQRPHPVTKLFAAKFFKRTKSFRSAKRCAVDSAFGGTNTSSEQQQQQQMEKPRKKSVPVPESEPEEESEFVAQYRPRQETYSLADFVKETCSPPVMVRRQPKGLEVPSTEEEQFAIVPMPECMPLMSRSPSADFAVLSLPTLFPRDSLQNRLPSALMPHQGTFLRIPLQADIATLNGLNISKPEWRPIWVDEGTLMFDLTWELFSNRGKEPETPLLVMILDGLELILNTVFPLSDRDKLSKVTSSSELGLGLKLDALLKLIKPNFADWITKSELSRAQLISSTFDAHRSVFHSTQLAVASHPIAVYTILEQQRAEWACEEEQFVRAEELMESSKLEQEQNKEDEHGGGIEEEEEEEFELIDMTELVREDKESEHEAGNTATNLIDLGPQCADCARCPAPRVAMLRSCGHRFCGECIAKSLEEQIKADGRAELRCPVCSARLPLDLLPRFLPLPVANTFALLHFVRHNSLPPPPSVLRPLAQCPGCSGLLLDAGDKLRTHTKIILCSRCSLLWCCHCDSLPHWPLNCAQNVQWTQKFAQHERSQELPEAKNGAISAQFAQIFSEARARRMDLKLGWQLGKCTRRLLGDAKAERRFVGARKTALHLLEFGTAWLYLSRQSPRPPAWSQLRSLLWALRDLTESLNNELLFSGALCDVRGLNDRLVKLERMVDKTQQKFTDEAKEGTNGRTEL</sequence>
<feature type="domain" description="RING-type" evidence="6">
    <location>
        <begin position="636"/>
        <end position="684"/>
    </location>
</feature>
<keyword evidence="7" id="KW-1185">Reference proteome</keyword>
<dbReference type="PANTHER" id="PTHR31063">
    <property type="entry name" value="PROTEIN CBG08668"/>
    <property type="match status" value="1"/>
</dbReference>
<evidence type="ECO:0000313" key="8">
    <source>
        <dbReference type="WBParaSite" id="Gr19_v10_g17232.t1"/>
    </source>
</evidence>
<accession>A0A914HJM2</accession>
<evidence type="ECO:0000256" key="3">
    <source>
        <dbReference type="ARBA" id="ARBA00022833"/>
    </source>
</evidence>
<dbReference type="Gene3D" id="3.30.40.10">
    <property type="entry name" value="Zinc/RING finger domain, C3HC4 (zinc finger)"/>
    <property type="match status" value="1"/>
</dbReference>
<dbReference type="Proteomes" id="UP000887572">
    <property type="component" value="Unplaced"/>
</dbReference>
<evidence type="ECO:0000256" key="5">
    <source>
        <dbReference type="SAM" id="MobiDB-lite"/>
    </source>
</evidence>
<keyword evidence="3" id="KW-0862">Zinc</keyword>
<dbReference type="CDD" id="cd20335">
    <property type="entry name" value="BRcat_RBR"/>
    <property type="match status" value="1"/>
</dbReference>
<dbReference type="PANTHER" id="PTHR31063:SF4">
    <property type="entry name" value="IBR DOMAIN-CONTAINING PROTEIN"/>
    <property type="match status" value="1"/>
</dbReference>
<organism evidence="7 8">
    <name type="scientific">Globodera rostochiensis</name>
    <name type="common">Golden nematode worm</name>
    <name type="synonym">Heterodera rostochiensis</name>
    <dbReference type="NCBI Taxonomy" id="31243"/>
    <lineage>
        <taxon>Eukaryota</taxon>
        <taxon>Metazoa</taxon>
        <taxon>Ecdysozoa</taxon>
        <taxon>Nematoda</taxon>
        <taxon>Chromadorea</taxon>
        <taxon>Rhabditida</taxon>
        <taxon>Tylenchina</taxon>
        <taxon>Tylenchomorpha</taxon>
        <taxon>Tylenchoidea</taxon>
        <taxon>Heteroderidae</taxon>
        <taxon>Heteroderinae</taxon>
        <taxon>Globodera</taxon>
    </lineage>
</organism>
<dbReference type="SUPFAM" id="SSF57850">
    <property type="entry name" value="RING/U-box"/>
    <property type="match status" value="1"/>
</dbReference>
<reference evidence="8" key="1">
    <citation type="submission" date="2022-11" db="UniProtKB">
        <authorList>
            <consortium name="WormBaseParasite"/>
        </authorList>
    </citation>
    <scope>IDENTIFICATION</scope>
</reference>
<dbReference type="SMART" id="SM00184">
    <property type="entry name" value="RING"/>
    <property type="match status" value="1"/>
</dbReference>
<keyword evidence="2 4" id="KW-0863">Zinc-finger</keyword>
<feature type="region of interest" description="Disordered" evidence="5">
    <location>
        <begin position="278"/>
        <end position="317"/>
    </location>
</feature>
<evidence type="ECO:0000313" key="7">
    <source>
        <dbReference type="Proteomes" id="UP000887572"/>
    </source>
</evidence>
<dbReference type="WBParaSite" id="Gr19_v10_g17232.t1">
    <property type="protein sequence ID" value="Gr19_v10_g17232.t1"/>
    <property type="gene ID" value="Gr19_v10_g17232"/>
</dbReference>
<dbReference type="PROSITE" id="PS50089">
    <property type="entry name" value="ZF_RING_2"/>
    <property type="match status" value="1"/>
</dbReference>
<protein>
    <submittedName>
        <fullName evidence="8">RING-type domain-containing protein</fullName>
    </submittedName>
</protein>
<dbReference type="PROSITE" id="PS00518">
    <property type="entry name" value="ZF_RING_1"/>
    <property type="match status" value="1"/>
</dbReference>